<dbReference type="GO" id="GO:0005125">
    <property type="term" value="F:cytokine activity"/>
    <property type="evidence" value="ECO:0007669"/>
    <property type="project" value="UniProtKB-ARBA"/>
</dbReference>
<dbReference type="Pfam" id="PF15129">
    <property type="entry name" value="ALKL1_2"/>
    <property type="match status" value="1"/>
</dbReference>
<comment type="caution">
    <text evidence="7">The sequence shown here is derived from an EMBL/GenBank/DDBJ whole genome shotgun (WGS) entry which is preliminary data.</text>
</comment>
<evidence type="ECO:0000256" key="5">
    <source>
        <dbReference type="SAM" id="MobiDB-lite"/>
    </source>
</evidence>
<name>A0A315VFH3_GAMAF</name>
<evidence type="ECO:0000313" key="8">
    <source>
        <dbReference type="Proteomes" id="UP000250572"/>
    </source>
</evidence>
<evidence type="ECO:0000256" key="6">
    <source>
        <dbReference type="SAM" id="Phobius"/>
    </source>
</evidence>
<feature type="transmembrane region" description="Helical" evidence="6">
    <location>
        <begin position="545"/>
        <end position="567"/>
    </location>
</feature>
<evidence type="ECO:0000256" key="4">
    <source>
        <dbReference type="ARBA" id="ARBA00033741"/>
    </source>
</evidence>
<keyword evidence="8" id="KW-1185">Reference proteome</keyword>
<keyword evidence="6" id="KW-0472">Membrane</keyword>
<dbReference type="GO" id="GO:0030298">
    <property type="term" value="F:receptor signaling protein tyrosine kinase activator activity"/>
    <property type="evidence" value="ECO:0007669"/>
    <property type="project" value="InterPro"/>
</dbReference>
<dbReference type="Proteomes" id="UP000250572">
    <property type="component" value="Unassembled WGS sequence"/>
</dbReference>
<dbReference type="AlphaFoldDB" id="A0A315VFH3"/>
<comment type="similarity">
    <text evidence="4">Belongs to the ALKAL family.</text>
</comment>
<dbReference type="GO" id="GO:0070378">
    <property type="term" value="P:positive regulation of ERK5 cascade"/>
    <property type="evidence" value="ECO:0007669"/>
    <property type="project" value="TreeGrafter"/>
</dbReference>
<protein>
    <submittedName>
        <fullName evidence="7">Uncharacterized protein</fullName>
    </submittedName>
</protein>
<dbReference type="GO" id="GO:0030971">
    <property type="term" value="F:receptor tyrosine kinase binding"/>
    <property type="evidence" value="ECO:0007669"/>
    <property type="project" value="InterPro"/>
</dbReference>
<dbReference type="PANTHER" id="PTHR28676:SF1">
    <property type="entry name" value="ALK AND LTK LIGAND 1"/>
    <property type="match status" value="1"/>
</dbReference>
<sequence length="593" mass="66763">SDSAVVTIPPTIHIHLIDFAYKTNGLSLWVTLICMKHSQQQPLLCLNPCDGQYGLKLGKWYNKIISSEGLLCQVINAILGDNTADDLHHVAWSVAISHLRQRGLFPDYPTVEEGGSAIIFAEKTPQQLVEEIALKEEEAATSKSKGKPKGKDEKKDKGKKDKGKGKGAEEHPPHYALEKQKNKSSLLRVDQHVVGFLQPPEDLNIAHIKGCQPLEEHHSVSLRWRGLRRLTNCVYCFYGAGHAKVNMCLWDRRGKKYSEDVNIASPPTRNRLYYIQEDNAWKNSLKTTVSTLQDISISLLNRQAMHVERKWHILLTIFFLLISSGQCMDSKQVKQNERRTLLDLILQVIKDSQHRDKPVSRRCGSGVHTSAQDFKSSSREKPLYVPRLDNTRLIDIVPRDAHMKDKFIEHFGEFLFILPVTFSFLKQDMSSSRRSAKHTFTDYTTPQGIAQDQHVLAAVPLLFTALHMYSPSSSGKVSGRLTMLLRASAKSLFSSSSLLLASSSAFLCSSSRLCRSKSSKLAQIFPGLLPSSITKRLIILFLSHFLLRVFFATHPVLVVVGIIFLIMNVNSCNLCHLSHITCPNLNNIQICMY</sequence>
<dbReference type="EMBL" id="NHOQ01001926">
    <property type="protein sequence ID" value="PWA20958.1"/>
    <property type="molecule type" value="Genomic_DNA"/>
</dbReference>
<keyword evidence="6" id="KW-1133">Transmembrane helix</keyword>
<proteinExistence type="inferred from homology"/>
<feature type="compositionally biased region" description="Basic and acidic residues" evidence="5">
    <location>
        <begin position="149"/>
        <end position="181"/>
    </location>
</feature>
<feature type="non-terminal residue" evidence="7">
    <location>
        <position position="1"/>
    </location>
</feature>
<evidence type="ECO:0000256" key="2">
    <source>
        <dbReference type="ARBA" id="ARBA00022525"/>
    </source>
</evidence>
<dbReference type="PANTHER" id="PTHR28676">
    <property type="entry name" value="ALK AND LTK LIGAND 2-RELATED"/>
    <property type="match status" value="1"/>
</dbReference>
<keyword evidence="3" id="KW-0732">Signal</keyword>
<accession>A0A315VFH3</accession>
<keyword evidence="2" id="KW-0964">Secreted</keyword>
<feature type="region of interest" description="Disordered" evidence="5">
    <location>
        <begin position="137"/>
        <end position="184"/>
    </location>
</feature>
<evidence type="ECO:0000256" key="1">
    <source>
        <dbReference type="ARBA" id="ARBA00004613"/>
    </source>
</evidence>
<gene>
    <name evidence="7" type="ORF">CCH79_00007106</name>
</gene>
<dbReference type="STRING" id="33528.ENSGAFP00000020289"/>
<reference evidence="7 8" key="1">
    <citation type="journal article" date="2018" name="G3 (Bethesda)">
        <title>A High-Quality Reference Genome for the Invasive Mosquitofish Gambusia affinis Using a Chicago Library.</title>
        <authorList>
            <person name="Hoffberg S.L."/>
            <person name="Troendle N.J."/>
            <person name="Glenn T.C."/>
            <person name="Mahmud O."/>
            <person name="Louha S."/>
            <person name="Chalopin D."/>
            <person name="Bennetzen J.L."/>
            <person name="Mauricio R."/>
        </authorList>
    </citation>
    <scope>NUCLEOTIDE SEQUENCE [LARGE SCALE GENOMIC DNA]</scope>
    <source>
        <strain evidence="7">NE01/NJP1002.9</strain>
        <tissue evidence="7">Muscle</tissue>
    </source>
</reference>
<dbReference type="GO" id="GO:0005576">
    <property type="term" value="C:extracellular region"/>
    <property type="evidence" value="ECO:0007669"/>
    <property type="project" value="UniProtKB-SubCell"/>
</dbReference>
<evidence type="ECO:0000256" key="3">
    <source>
        <dbReference type="ARBA" id="ARBA00022729"/>
    </source>
</evidence>
<dbReference type="GO" id="GO:0070374">
    <property type="term" value="P:positive regulation of ERK1 and ERK2 cascade"/>
    <property type="evidence" value="ECO:0007669"/>
    <property type="project" value="TreeGrafter"/>
</dbReference>
<organism evidence="7 8">
    <name type="scientific">Gambusia affinis</name>
    <name type="common">Western mosquitofish</name>
    <name type="synonym">Heterandria affinis</name>
    <dbReference type="NCBI Taxonomy" id="33528"/>
    <lineage>
        <taxon>Eukaryota</taxon>
        <taxon>Metazoa</taxon>
        <taxon>Chordata</taxon>
        <taxon>Craniata</taxon>
        <taxon>Vertebrata</taxon>
        <taxon>Euteleostomi</taxon>
        <taxon>Actinopterygii</taxon>
        <taxon>Neopterygii</taxon>
        <taxon>Teleostei</taxon>
        <taxon>Neoteleostei</taxon>
        <taxon>Acanthomorphata</taxon>
        <taxon>Ovalentaria</taxon>
        <taxon>Atherinomorphae</taxon>
        <taxon>Cyprinodontiformes</taxon>
        <taxon>Poeciliidae</taxon>
        <taxon>Poeciliinae</taxon>
        <taxon>Gambusia</taxon>
    </lineage>
</organism>
<feature type="non-terminal residue" evidence="7">
    <location>
        <position position="593"/>
    </location>
</feature>
<keyword evidence="6" id="KW-0812">Transmembrane</keyword>
<evidence type="ECO:0000313" key="7">
    <source>
        <dbReference type="EMBL" id="PWA20958.1"/>
    </source>
</evidence>
<comment type="subcellular location">
    <subcellularLocation>
        <location evidence="1">Secreted</location>
    </subcellularLocation>
</comment>
<dbReference type="InterPro" id="IPR029364">
    <property type="entry name" value="ALKL1/2"/>
</dbReference>